<dbReference type="PROSITE" id="PS00134">
    <property type="entry name" value="TRYPSIN_HIS"/>
    <property type="match status" value="1"/>
</dbReference>
<dbReference type="Gene3D" id="2.40.10.10">
    <property type="entry name" value="Trypsin-like serine proteases"/>
    <property type="match status" value="1"/>
</dbReference>
<feature type="signal peptide" evidence="13">
    <location>
        <begin position="1"/>
        <end position="17"/>
    </location>
</feature>
<dbReference type="SMART" id="SM00020">
    <property type="entry name" value="Tryp_SPc"/>
    <property type="match status" value="1"/>
</dbReference>
<sequence length="246" mass="26150">MFIQWILLILSGTLISSNWISDRILGGQTVPIESVPWQASLQKFGVHWCGAVIYSEKIVLTAAHCTEHGSPSIFSVRVGSSNSEFGGQLVKVSQILEHEDYDQDDDISNDIAVIQLKSTLKMGVGVKPIPLANFSPSPGSLASVSGWGDNGVDEGSSENLLVTTVNIVDWNNCLSSWNGEITKDMICAFAPGRDSCSGDSGGPLVSGGKLVGIVSFGAESDDPDSPGVYANVAELKPWILKAVQRL</sequence>
<dbReference type="AlphaFoldDB" id="A0AB39ZEI4"/>
<feature type="chain" id="PRO_5045514160" description="trypsin" evidence="13">
    <location>
        <begin position="18"/>
        <end position="246"/>
    </location>
</feature>
<evidence type="ECO:0000256" key="12">
    <source>
        <dbReference type="RuleBase" id="RU363034"/>
    </source>
</evidence>
<dbReference type="InterPro" id="IPR033116">
    <property type="entry name" value="TRYPSIN_SER"/>
</dbReference>
<evidence type="ECO:0000256" key="1">
    <source>
        <dbReference type="ARBA" id="ARBA00004239"/>
    </source>
</evidence>
<dbReference type="RefSeq" id="XP_016934165.3">
    <property type="nucleotide sequence ID" value="XM_017078676.3"/>
</dbReference>
<evidence type="ECO:0000256" key="7">
    <source>
        <dbReference type="ARBA" id="ARBA00022825"/>
    </source>
</evidence>
<evidence type="ECO:0000256" key="2">
    <source>
        <dbReference type="ARBA" id="ARBA00007664"/>
    </source>
</evidence>
<keyword evidence="5 13" id="KW-0732">Signal</keyword>
<comment type="catalytic activity">
    <reaction evidence="10">
        <text>Preferential cleavage: Arg-|-Xaa, Lys-|-Xaa.</text>
        <dbReference type="EC" id="3.4.21.4"/>
    </reaction>
</comment>
<comment type="subcellular location">
    <subcellularLocation>
        <location evidence="1">Secreted</location>
        <location evidence="1">Extracellular space</location>
    </subcellularLocation>
</comment>
<dbReference type="GeneID" id="108013056"/>
<feature type="domain" description="Peptidase S1" evidence="14">
    <location>
        <begin position="24"/>
        <end position="244"/>
    </location>
</feature>
<evidence type="ECO:0000259" key="14">
    <source>
        <dbReference type="PROSITE" id="PS50240"/>
    </source>
</evidence>
<keyword evidence="15" id="KW-1185">Reference proteome</keyword>
<evidence type="ECO:0000256" key="4">
    <source>
        <dbReference type="ARBA" id="ARBA00022670"/>
    </source>
</evidence>
<proteinExistence type="inferred from homology"/>
<name>A0AB39ZEI4_DROSZ</name>
<dbReference type="PROSITE" id="PS00135">
    <property type="entry name" value="TRYPSIN_SER"/>
    <property type="match status" value="1"/>
</dbReference>
<reference evidence="16" key="1">
    <citation type="submission" date="2025-08" db="UniProtKB">
        <authorList>
            <consortium name="RefSeq"/>
        </authorList>
    </citation>
    <scope>IDENTIFICATION</scope>
</reference>
<accession>A0AB39ZEI4</accession>
<evidence type="ECO:0000256" key="11">
    <source>
        <dbReference type="ARBA" id="ARBA00038868"/>
    </source>
</evidence>
<organism evidence="15 16">
    <name type="scientific">Drosophila suzukii</name>
    <name type="common">Spotted-wing drosophila fruit fly</name>
    <dbReference type="NCBI Taxonomy" id="28584"/>
    <lineage>
        <taxon>Eukaryota</taxon>
        <taxon>Metazoa</taxon>
        <taxon>Ecdysozoa</taxon>
        <taxon>Arthropoda</taxon>
        <taxon>Hexapoda</taxon>
        <taxon>Insecta</taxon>
        <taxon>Pterygota</taxon>
        <taxon>Neoptera</taxon>
        <taxon>Endopterygota</taxon>
        <taxon>Diptera</taxon>
        <taxon>Brachycera</taxon>
        <taxon>Muscomorpha</taxon>
        <taxon>Ephydroidea</taxon>
        <taxon>Drosophilidae</taxon>
        <taxon>Drosophila</taxon>
        <taxon>Sophophora</taxon>
    </lineage>
</organism>
<evidence type="ECO:0000256" key="3">
    <source>
        <dbReference type="ARBA" id="ARBA00022525"/>
    </source>
</evidence>
<dbReference type="InterPro" id="IPR018114">
    <property type="entry name" value="TRYPSIN_HIS"/>
</dbReference>
<keyword evidence="4 12" id="KW-0645">Protease</keyword>
<dbReference type="CDD" id="cd00190">
    <property type="entry name" value="Tryp_SPc"/>
    <property type="match status" value="1"/>
</dbReference>
<evidence type="ECO:0000256" key="13">
    <source>
        <dbReference type="SAM" id="SignalP"/>
    </source>
</evidence>
<evidence type="ECO:0000313" key="15">
    <source>
        <dbReference type="Proteomes" id="UP001652628"/>
    </source>
</evidence>
<comment type="similarity">
    <text evidence="2">Belongs to the peptidase S1 family.</text>
</comment>
<dbReference type="InterPro" id="IPR050430">
    <property type="entry name" value="Peptidase_S1"/>
</dbReference>
<gene>
    <name evidence="16" type="primary">LOC108013056</name>
</gene>
<keyword evidence="7 12" id="KW-0720">Serine protease</keyword>
<dbReference type="InterPro" id="IPR043504">
    <property type="entry name" value="Peptidase_S1_PA_chymotrypsin"/>
</dbReference>
<dbReference type="PRINTS" id="PR00722">
    <property type="entry name" value="CHYMOTRYPSIN"/>
</dbReference>
<dbReference type="PANTHER" id="PTHR24276:SF91">
    <property type="entry name" value="AT26814P-RELATED"/>
    <property type="match status" value="1"/>
</dbReference>
<dbReference type="InterPro" id="IPR001314">
    <property type="entry name" value="Peptidase_S1A"/>
</dbReference>
<keyword evidence="9" id="KW-1015">Disulfide bond</keyword>
<keyword evidence="8" id="KW-0865">Zymogen</keyword>
<evidence type="ECO:0000256" key="6">
    <source>
        <dbReference type="ARBA" id="ARBA00022801"/>
    </source>
</evidence>
<dbReference type="Pfam" id="PF00089">
    <property type="entry name" value="Trypsin"/>
    <property type="match status" value="1"/>
</dbReference>
<evidence type="ECO:0000313" key="16">
    <source>
        <dbReference type="RefSeq" id="XP_016934165.3"/>
    </source>
</evidence>
<evidence type="ECO:0000256" key="5">
    <source>
        <dbReference type="ARBA" id="ARBA00022729"/>
    </source>
</evidence>
<dbReference type="GO" id="GO:0005576">
    <property type="term" value="C:extracellular region"/>
    <property type="evidence" value="ECO:0007669"/>
    <property type="project" value="UniProtKB-SubCell"/>
</dbReference>
<dbReference type="PANTHER" id="PTHR24276">
    <property type="entry name" value="POLYSERASE-RELATED"/>
    <property type="match status" value="1"/>
</dbReference>
<keyword evidence="3" id="KW-0964">Secreted</keyword>
<evidence type="ECO:0000256" key="8">
    <source>
        <dbReference type="ARBA" id="ARBA00023145"/>
    </source>
</evidence>
<evidence type="ECO:0000256" key="9">
    <source>
        <dbReference type="ARBA" id="ARBA00023157"/>
    </source>
</evidence>
<dbReference type="InterPro" id="IPR001254">
    <property type="entry name" value="Trypsin_dom"/>
</dbReference>
<dbReference type="Proteomes" id="UP001652628">
    <property type="component" value="Chromosome 2L"/>
</dbReference>
<protein>
    <recommendedName>
        <fullName evidence="11">trypsin</fullName>
        <ecNumber evidence="11">3.4.21.4</ecNumber>
    </recommendedName>
</protein>
<dbReference type="SUPFAM" id="SSF50494">
    <property type="entry name" value="Trypsin-like serine proteases"/>
    <property type="match status" value="1"/>
</dbReference>
<dbReference type="GO" id="GO:0006508">
    <property type="term" value="P:proteolysis"/>
    <property type="evidence" value="ECO:0007669"/>
    <property type="project" value="UniProtKB-KW"/>
</dbReference>
<keyword evidence="6 12" id="KW-0378">Hydrolase</keyword>
<dbReference type="GO" id="GO:0004252">
    <property type="term" value="F:serine-type endopeptidase activity"/>
    <property type="evidence" value="ECO:0007669"/>
    <property type="project" value="UniProtKB-EC"/>
</dbReference>
<dbReference type="InterPro" id="IPR009003">
    <property type="entry name" value="Peptidase_S1_PA"/>
</dbReference>
<evidence type="ECO:0000256" key="10">
    <source>
        <dbReference type="ARBA" id="ARBA00036320"/>
    </source>
</evidence>
<dbReference type="PROSITE" id="PS50240">
    <property type="entry name" value="TRYPSIN_DOM"/>
    <property type="match status" value="1"/>
</dbReference>
<dbReference type="EC" id="3.4.21.4" evidence="11"/>